<proteinExistence type="predicted"/>
<evidence type="ECO:0000313" key="1">
    <source>
        <dbReference type="EMBL" id="RZF21855.1"/>
    </source>
</evidence>
<keyword evidence="2" id="KW-1185">Reference proteome</keyword>
<name>A0ABY0IGY7_9BACT</name>
<organism evidence="1 2">
    <name type="scientific">Halobacteriovorax vibrionivorans</name>
    <dbReference type="NCBI Taxonomy" id="2152716"/>
    <lineage>
        <taxon>Bacteria</taxon>
        <taxon>Pseudomonadati</taxon>
        <taxon>Bdellovibrionota</taxon>
        <taxon>Bacteriovoracia</taxon>
        <taxon>Bacteriovoracales</taxon>
        <taxon>Halobacteriovoraceae</taxon>
        <taxon>Halobacteriovorax</taxon>
    </lineage>
</organism>
<protein>
    <submittedName>
        <fullName evidence="1">DUF2288 domain-containing protein</fullName>
    </submittedName>
</protein>
<sequence>MSDENNQNLLERLTSEIDDARWDILKPHHEREALFMINDELELPAVGYTMASDQVEYIKKWLADGQMYRPTDEQIELWEKNNTEFKYLIVQPYVLVKIKKEGLV</sequence>
<gene>
    <name evidence="1" type="ORF">DAY19_09200</name>
</gene>
<comment type="caution">
    <text evidence="1">The sequence shown here is derived from an EMBL/GenBank/DDBJ whole genome shotgun (WGS) entry which is preliminary data.</text>
</comment>
<evidence type="ECO:0000313" key="2">
    <source>
        <dbReference type="Proteomes" id="UP000443582"/>
    </source>
</evidence>
<accession>A0ABY0IGY7</accession>
<dbReference type="EMBL" id="QDKL01000002">
    <property type="protein sequence ID" value="RZF21855.1"/>
    <property type="molecule type" value="Genomic_DNA"/>
</dbReference>
<dbReference type="RefSeq" id="WP_115361668.1">
    <property type="nucleotide sequence ID" value="NZ_QDKL01000002.1"/>
</dbReference>
<dbReference type="Proteomes" id="UP000443582">
    <property type="component" value="Unassembled WGS sequence"/>
</dbReference>
<dbReference type="Pfam" id="PF10052">
    <property type="entry name" value="DUF2288"/>
    <property type="match status" value="1"/>
</dbReference>
<reference evidence="2" key="1">
    <citation type="journal article" date="2019" name="Int. J. Syst. Evol. Microbiol.">
        <title>Halobacteriovorax valvorus sp. nov., a novel prokaryotic predator isolated from coastal seawater of China.</title>
        <authorList>
            <person name="Chen M.-X."/>
        </authorList>
    </citation>
    <scope>NUCLEOTIDE SEQUENCE [LARGE SCALE GENOMIC DNA]</scope>
    <source>
        <strain evidence="2">BL9</strain>
    </source>
</reference>
<dbReference type="InterPro" id="IPR018741">
    <property type="entry name" value="DUF2288"/>
</dbReference>